<dbReference type="GO" id="GO:0009274">
    <property type="term" value="C:peptidoglycan-based cell wall"/>
    <property type="evidence" value="ECO:0007669"/>
    <property type="project" value="InterPro"/>
</dbReference>
<comment type="function">
    <text evidence="11">Peptidoglycan polymerase that catalyzes glycan chain elongation from lipid-linked precursors.</text>
</comment>
<feature type="domain" description="Glycosyl transferase family 51" evidence="13">
    <location>
        <begin position="87"/>
        <end position="245"/>
    </location>
</feature>
<evidence type="ECO:0000256" key="6">
    <source>
        <dbReference type="ARBA" id="ARBA00022960"/>
    </source>
</evidence>
<dbReference type="GO" id="GO:0008360">
    <property type="term" value="P:regulation of cell shape"/>
    <property type="evidence" value="ECO:0007669"/>
    <property type="project" value="UniProtKB-KW"/>
</dbReference>
<evidence type="ECO:0000256" key="12">
    <source>
        <dbReference type="SAM" id="MobiDB-lite"/>
    </source>
</evidence>
<evidence type="ECO:0000256" key="8">
    <source>
        <dbReference type="ARBA" id="ARBA00022989"/>
    </source>
</evidence>
<dbReference type="UniPathway" id="UPA00219"/>
<keyword evidence="1 11" id="KW-1003">Cell membrane</keyword>
<keyword evidence="8 11" id="KW-1133">Transmembrane helix</keyword>
<keyword evidence="5 11" id="KW-0812">Transmembrane</keyword>
<evidence type="ECO:0000256" key="1">
    <source>
        <dbReference type="ARBA" id="ARBA00022475"/>
    </source>
</evidence>
<sequence>MHATSPVSDGGNQFGNSQVARQTDNGTSRSRQSSGKPRRRSFLGRLLAWSLALVFLILLAPYVLILIYASPQVQPISTLMLGETFNGRAYERQWVDFDAIAPVLVQSVMMSEDGQFCAHDGIDWEALNLVIDDALEGEATRGASTIPMQTAKNLFLPPHRSILRKALEIPLAMWMDVVWTKKRQMEIYLNIAEWAPGIYGIEAASQAYFGVPAAKLSARQAALLAVTLPNPIMRNAANPSSGMKRLAGIIEKRASQSGAYIKCLYD</sequence>
<dbReference type="InterPro" id="IPR023346">
    <property type="entry name" value="Lysozyme-like_dom_sf"/>
</dbReference>
<dbReference type="GO" id="GO:0005886">
    <property type="term" value="C:plasma membrane"/>
    <property type="evidence" value="ECO:0007669"/>
    <property type="project" value="UniProtKB-SubCell"/>
</dbReference>
<dbReference type="OrthoDB" id="9766909at2"/>
<organism evidence="14 15">
    <name type="scientific">Hoeflea halophila</name>
    <dbReference type="NCBI Taxonomy" id="714899"/>
    <lineage>
        <taxon>Bacteria</taxon>
        <taxon>Pseudomonadati</taxon>
        <taxon>Pseudomonadota</taxon>
        <taxon>Alphaproteobacteria</taxon>
        <taxon>Hyphomicrobiales</taxon>
        <taxon>Rhizobiaceae</taxon>
        <taxon>Hoeflea</taxon>
    </lineage>
</organism>
<protein>
    <recommendedName>
        <fullName evidence="11">Biosynthetic peptidoglycan transglycosylase</fullName>
        <ecNumber evidence="11">2.4.99.28</ecNumber>
    </recommendedName>
    <alternativeName>
        <fullName evidence="11">Glycan polymerase</fullName>
    </alternativeName>
    <alternativeName>
        <fullName evidence="11">Peptidoglycan glycosyltransferase MtgA</fullName>
        <shortName evidence="11">PGT</shortName>
    </alternativeName>
</protein>
<keyword evidence="3 11" id="KW-0328">Glycosyltransferase</keyword>
<feature type="compositionally biased region" description="Polar residues" evidence="12">
    <location>
        <begin position="1"/>
        <end position="35"/>
    </location>
</feature>
<evidence type="ECO:0000256" key="3">
    <source>
        <dbReference type="ARBA" id="ARBA00022676"/>
    </source>
</evidence>
<dbReference type="GO" id="GO:0071555">
    <property type="term" value="P:cell wall organization"/>
    <property type="evidence" value="ECO:0007669"/>
    <property type="project" value="UniProtKB-KW"/>
</dbReference>
<evidence type="ECO:0000256" key="10">
    <source>
        <dbReference type="ARBA" id="ARBA00023316"/>
    </source>
</evidence>
<keyword evidence="9 11" id="KW-0472">Membrane</keyword>
<evidence type="ECO:0000256" key="4">
    <source>
        <dbReference type="ARBA" id="ARBA00022679"/>
    </source>
</evidence>
<dbReference type="HAMAP" id="MF_00766">
    <property type="entry name" value="PGT_MtgA"/>
    <property type="match status" value="1"/>
</dbReference>
<evidence type="ECO:0000259" key="13">
    <source>
        <dbReference type="Pfam" id="PF00912"/>
    </source>
</evidence>
<evidence type="ECO:0000256" key="7">
    <source>
        <dbReference type="ARBA" id="ARBA00022984"/>
    </source>
</evidence>
<keyword evidence="15" id="KW-1185">Reference proteome</keyword>
<comment type="pathway">
    <text evidence="11">Cell wall biogenesis; peptidoglycan biosynthesis.</text>
</comment>
<evidence type="ECO:0000313" key="15">
    <source>
        <dbReference type="Proteomes" id="UP000219465"/>
    </source>
</evidence>
<comment type="subcellular location">
    <subcellularLocation>
        <location evidence="11">Cell inner membrane</location>
        <topology evidence="11">Single-pass membrane protein</topology>
    </subcellularLocation>
</comment>
<evidence type="ECO:0000256" key="11">
    <source>
        <dbReference type="HAMAP-Rule" id="MF_00766"/>
    </source>
</evidence>
<dbReference type="EMBL" id="OCPC01000002">
    <property type="protein sequence ID" value="SOE16745.1"/>
    <property type="molecule type" value="Genomic_DNA"/>
</dbReference>
<proteinExistence type="inferred from homology"/>
<accession>A0A286I9F5</accession>
<dbReference type="RefSeq" id="WP_097106817.1">
    <property type="nucleotide sequence ID" value="NZ_OCPC01000002.1"/>
</dbReference>
<dbReference type="GO" id="GO:0016763">
    <property type="term" value="F:pentosyltransferase activity"/>
    <property type="evidence" value="ECO:0007669"/>
    <property type="project" value="InterPro"/>
</dbReference>
<keyword evidence="7 11" id="KW-0573">Peptidoglycan synthesis</keyword>
<dbReference type="Proteomes" id="UP000219465">
    <property type="component" value="Unassembled WGS sequence"/>
</dbReference>
<name>A0A286I9F5_9HYPH</name>
<comment type="catalytic activity">
    <reaction evidence="11">
        <text>[GlcNAc-(1-&gt;4)-Mur2Ac(oyl-L-Ala-gamma-D-Glu-L-Lys-D-Ala-D-Ala)](n)-di-trans,octa-cis-undecaprenyl diphosphate + beta-D-GlcNAc-(1-&gt;4)-Mur2Ac(oyl-L-Ala-gamma-D-Glu-L-Lys-D-Ala-D-Ala)-di-trans,octa-cis-undecaprenyl diphosphate = [GlcNAc-(1-&gt;4)-Mur2Ac(oyl-L-Ala-gamma-D-Glu-L-Lys-D-Ala-D-Ala)](n+1)-di-trans,octa-cis-undecaprenyl diphosphate + di-trans,octa-cis-undecaprenyl diphosphate + H(+)</text>
        <dbReference type="Rhea" id="RHEA:23708"/>
        <dbReference type="Rhea" id="RHEA-COMP:9602"/>
        <dbReference type="Rhea" id="RHEA-COMP:9603"/>
        <dbReference type="ChEBI" id="CHEBI:15378"/>
        <dbReference type="ChEBI" id="CHEBI:58405"/>
        <dbReference type="ChEBI" id="CHEBI:60033"/>
        <dbReference type="ChEBI" id="CHEBI:78435"/>
        <dbReference type="EC" id="2.4.99.28"/>
    </reaction>
</comment>
<dbReference type="AlphaFoldDB" id="A0A286I9F5"/>
<dbReference type="InterPro" id="IPR036950">
    <property type="entry name" value="PBP_transglycosylase"/>
</dbReference>
<keyword evidence="6 11" id="KW-0133">Cell shape</keyword>
<reference evidence="15" key="1">
    <citation type="submission" date="2017-08" db="EMBL/GenBank/DDBJ databases">
        <authorList>
            <person name="Varghese N."/>
            <person name="Submissions S."/>
        </authorList>
    </citation>
    <scope>NUCLEOTIDE SEQUENCE [LARGE SCALE GENOMIC DNA]</scope>
    <source>
        <strain evidence="15">KCTC 23107</strain>
    </source>
</reference>
<evidence type="ECO:0000256" key="2">
    <source>
        <dbReference type="ARBA" id="ARBA00022519"/>
    </source>
</evidence>
<dbReference type="PANTHER" id="PTHR30400:SF0">
    <property type="entry name" value="BIOSYNTHETIC PEPTIDOGLYCAN TRANSGLYCOSYLASE"/>
    <property type="match status" value="1"/>
</dbReference>
<keyword evidence="2 11" id="KW-0997">Cell inner membrane</keyword>
<evidence type="ECO:0000313" key="14">
    <source>
        <dbReference type="EMBL" id="SOE16745.1"/>
    </source>
</evidence>
<dbReference type="EC" id="2.4.99.28" evidence="11"/>
<keyword evidence="10 11" id="KW-0961">Cell wall biogenesis/degradation</keyword>
<keyword evidence="4 11" id="KW-0808">Transferase</keyword>
<dbReference type="GO" id="GO:0009252">
    <property type="term" value="P:peptidoglycan biosynthetic process"/>
    <property type="evidence" value="ECO:0007669"/>
    <property type="project" value="UniProtKB-UniRule"/>
</dbReference>
<feature type="region of interest" description="Disordered" evidence="12">
    <location>
        <begin position="1"/>
        <end position="37"/>
    </location>
</feature>
<dbReference type="Pfam" id="PF00912">
    <property type="entry name" value="Transgly"/>
    <property type="match status" value="1"/>
</dbReference>
<dbReference type="PANTHER" id="PTHR30400">
    <property type="entry name" value="MONOFUNCTIONAL BIOSYNTHETIC PEPTIDOGLYCAN TRANSGLYCOSYLASE"/>
    <property type="match status" value="1"/>
</dbReference>
<evidence type="ECO:0000256" key="5">
    <source>
        <dbReference type="ARBA" id="ARBA00022692"/>
    </source>
</evidence>
<feature type="transmembrane region" description="Helical" evidence="11">
    <location>
        <begin position="46"/>
        <end position="69"/>
    </location>
</feature>
<dbReference type="NCBIfam" id="TIGR02070">
    <property type="entry name" value="mono_pep_trsgly"/>
    <property type="match status" value="1"/>
</dbReference>
<evidence type="ECO:0000256" key="9">
    <source>
        <dbReference type="ARBA" id="ARBA00023136"/>
    </source>
</evidence>
<dbReference type="InterPro" id="IPR011812">
    <property type="entry name" value="Pep_trsgly"/>
</dbReference>
<dbReference type="GO" id="GO:0008955">
    <property type="term" value="F:peptidoglycan glycosyltransferase activity"/>
    <property type="evidence" value="ECO:0007669"/>
    <property type="project" value="UniProtKB-UniRule"/>
</dbReference>
<dbReference type="InterPro" id="IPR001264">
    <property type="entry name" value="Glyco_trans_51"/>
</dbReference>
<dbReference type="SUPFAM" id="SSF53955">
    <property type="entry name" value="Lysozyme-like"/>
    <property type="match status" value="1"/>
</dbReference>
<dbReference type="Gene3D" id="1.10.3810.10">
    <property type="entry name" value="Biosynthetic peptidoglycan transglycosylase-like"/>
    <property type="match status" value="1"/>
</dbReference>
<gene>
    <name evidence="11" type="primary">mtgA</name>
    <name evidence="14" type="ORF">SAMN05877838_1625</name>
</gene>
<comment type="similarity">
    <text evidence="11">Belongs to the glycosyltransferase 51 family.</text>
</comment>